<feature type="region of interest" description="Disordered" evidence="1">
    <location>
        <begin position="156"/>
        <end position="176"/>
    </location>
</feature>
<proteinExistence type="predicted"/>
<name>A0A2T0PVU7_9ACTN</name>
<dbReference type="OrthoDB" id="7566033at2"/>
<reference evidence="2 3" key="1">
    <citation type="submission" date="2018-03" db="EMBL/GenBank/DDBJ databases">
        <title>Genomic Encyclopedia of Archaeal and Bacterial Type Strains, Phase II (KMG-II): from individual species to whole genera.</title>
        <authorList>
            <person name="Goeker M."/>
        </authorList>
    </citation>
    <scope>NUCLEOTIDE SEQUENCE [LARGE SCALE GENOMIC DNA]</scope>
    <source>
        <strain evidence="2 3">DSM 45601</strain>
    </source>
</reference>
<comment type="caution">
    <text evidence="2">The sequence shown here is derived from an EMBL/GenBank/DDBJ whole genome shotgun (WGS) entry which is preliminary data.</text>
</comment>
<dbReference type="InterPro" id="IPR025444">
    <property type="entry name" value="Monooxy_af470"/>
</dbReference>
<protein>
    <submittedName>
        <fullName evidence="2">Uncharacterized protein DUF4188</fullName>
    </submittedName>
</protein>
<evidence type="ECO:0000313" key="3">
    <source>
        <dbReference type="Proteomes" id="UP000237846"/>
    </source>
</evidence>
<keyword evidence="3" id="KW-1185">Reference proteome</keyword>
<dbReference type="Proteomes" id="UP000237846">
    <property type="component" value="Unassembled WGS sequence"/>
</dbReference>
<evidence type="ECO:0000256" key="1">
    <source>
        <dbReference type="SAM" id="MobiDB-lite"/>
    </source>
</evidence>
<dbReference type="RefSeq" id="WP_106251959.1">
    <property type="nucleotide sequence ID" value="NZ_PVZC01000009.1"/>
</dbReference>
<evidence type="ECO:0000313" key="2">
    <source>
        <dbReference type="EMBL" id="PRX95665.1"/>
    </source>
</evidence>
<dbReference type="Pfam" id="PF13826">
    <property type="entry name" value="Monooxy_af470-like"/>
    <property type="match status" value="1"/>
</dbReference>
<dbReference type="AlphaFoldDB" id="A0A2T0PVU7"/>
<organism evidence="2 3">
    <name type="scientific">Allonocardiopsis opalescens</name>
    <dbReference type="NCBI Taxonomy" id="1144618"/>
    <lineage>
        <taxon>Bacteria</taxon>
        <taxon>Bacillati</taxon>
        <taxon>Actinomycetota</taxon>
        <taxon>Actinomycetes</taxon>
        <taxon>Streptosporangiales</taxon>
        <taxon>Allonocardiopsis</taxon>
    </lineage>
</organism>
<feature type="compositionally biased region" description="Low complexity" evidence="1">
    <location>
        <begin position="166"/>
        <end position="176"/>
    </location>
</feature>
<dbReference type="EMBL" id="PVZC01000009">
    <property type="protein sequence ID" value="PRX95665.1"/>
    <property type="molecule type" value="Genomic_DNA"/>
</dbReference>
<gene>
    <name evidence="2" type="ORF">CLV72_109274</name>
</gene>
<sequence>MTEVEEGRRTALPARGGALFLIGMRVNRWWRPGRWLWILPAMGAMQRELAAERGRGLLHSRTLMGQGGITVVQYWRDADAVIDYAHDRLHRAAWLRYYRRAAQGGAVGIWHETYRLGTAPHEAVYVNMPAFGLGAATGTAAVTPATRQAADRLRASVPGADGGASGAPSTSARAGG</sequence>
<accession>A0A2T0PVU7</accession>